<keyword evidence="6" id="KW-0378">Hydrolase</keyword>
<dbReference type="EMBL" id="AVOT02010482">
    <property type="protein sequence ID" value="MBW0490248.1"/>
    <property type="molecule type" value="Genomic_DNA"/>
</dbReference>
<evidence type="ECO:0000256" key="3">
    <source>
        <dbReference type="ARBA" id="ARBA00022722"/>
    </source>
</evidence>
<evidence type="ECO:0000256" key="7">
    <source>
        <dbReference type="ARBA" id="ARBA00022842"/>
    </source>
</evidence>
<keyword evidence="10" id="KW-0695">RNA-directed DNA polymerase</keyword>
<keyword evidence="1" id="KW-0815">Transposition</keyword>
<dbReference type="Gene3D" id="3.30.420.10">
    <property type="entry name" value="Ribonuclease H-like superfamily/Ribonuclease H"/>
    <property type="match status" value="1"/>
</dbReference>
<dbReference type="PANTHER" id="PTHR42648:SF11">
    <property type="entry name" value="TRANSPOSON TY4-P GAG-POL POLYPROTEIN"/>
    <property type="match status" value="1"/>
</dbReference>
<sequence length="304" mass="34262">MCTNPLNTWLISWVVHVFTAGVPTALTPRVLQFQIRARPFQAPRPSTPDLQLQPLSSPQYQWEHVLQVKFVENDAVNHVLIDTAKLGVVFFPSLPYSPQENGEEERLNRTLEDMARAMVVQSQMHSNFWKLAYASVGFINNRIPNSWYPKSSPHQELFGQAPSITTLYPHGANVIVHILAVHKRGKLAPRAVNCKLLKPLVTGGCLLFDQNTTLPELRGKVLSPKKALYGMRKAGRCWWKFLLGIFQQSVISCCTFLRAAVVLQLDIKWSNQLDQIVGLECVFGKGEVASSQRQLMDSNLEAYP</sequence>
<evidence type="ECO:0000313" key="16">
    <source>
        <dbReference type="EMBL" id="MBW0490248.1"/>
    </source>
</evidence>
<dbReference type="GO" id="GO:0004519">
    <property type="term" value="F:endonuclease activity"/>
    <property type="evidence" value="ECO:0007669"/>
    <property type="project" value="UniProtKB-KW"/>
</dbReference>
<evidence type="ECO:0000256" key="8">
    <source>
        <dbReference type="ARBA" id="ARBA00022884"/>
    </source>
</evidence>
<keyword evidence="2" id="KW-0548">Nucleotidyltransferase</keyword>
<keyword evidence="3" id="KW-0540">Nuclease</keyword>
<proteinExistence type="predicted"/>
<evidence type="ECO:0000259" key="15">
    <source>
        <dbReference type="PROSITE" id="PS50994"/>
    </source>
</evidence>
<dbReference type="GO" id="GO:0046872">
    <property type="term" value="F:metal ion binding"/>
    <property type="evidence" value="ECO:0007669"/>
    <property type="project" value="UniProtKB-KW"/>
</dbReference>
<evidence type="ECO:0000256" key="6">
    <source>
        <dbReference type="ARBA" id="ARBA00022801"/>
    </source>
</evidence>
<evidence type="ECO:0000256" key="10">
    <source>
        <dbReference type="ARBA" id="ARBA00022918"/>
    </source>
</evidence>
<dbReference type="InterPro" id="IPR036397">
    <property type="entry name" value="RNaseH_sf"/>
</dbReference>
<keyword evidence="8" id="KW-0694">RNA-binding</keyword>
<dbReference type="GO" id="GO:0003964">
    <property type="term" value="F:RNA-directed DNA polymerase activity"/>
    <property type="evidence" value="ECO:0007669"/>
    <property type="project" value="UniProtKB-KW"/>
</dbReference>
<dbReference type="SUPFAM" id="SSF53098">
    <property type="entry name" value="Ribonuclease H-like"/>
    <property type="match status" value="1"/>
</dbReference>
<evidence type="ECO:0000256" key="9">
    <source>
        <dbReference type="ARBA" id="ARBA00022908"/>
    </source>
</evidence>
<evidence type="ECO:0000256" key="1">
    <source>
        <dbReference type="ARBA" id="ARBA00022578"/>
    </source>
</evidence>
<feature type="domain" description="Integrase catalytic" evidence="15">
    <location>
        <begin position="1"/>
        <end position="161"/>
    </location>
</feature>
<keyword evidence="7" id="KW-0460">Magnesium</keyword>
<evidence type="ECO:0000256" key="2">
    <source>
        <dbReference type="ARBA" id="ARBA00022695"/>
    </source>
</evidence>
<dbReference type="GO" id="GO:0016787">
    <property type="term" value="F:hydrolase activity"/>
    <property type="evidence" value="ECO:0007669"/>
    <property type="project" value="UniProtKB-KW"/>
</dbReference>
<dbReference type="InterPro" id="IPR012337">
    <property type="entry name" value="RNaseH-like_sf"/>
</dbReference>
<gene>
    <name evidence="16" type="ORF">O181_029963</name>
</gene>
<evidence type="ECO:0000256" key="5">
    <source>
        <dbReference type="ARBA" id="ARBA00022759"/>
    </source>
</evidence>
<comment type="caution">
    <text evidence="16">The sequence shown here is derived from an EMBL/GenBank/DDBJ whole genome shotgun (WGS) entry which is preliminary data.</text>
</comment>
<evidence type="ECO:0000256" key="11">
    <source>
        <dbReference type="ARBA" id="ARBA00022932"/>
    </source>
</evidence>
<dbReference type="PANTHER" id="PTHR42648">
    <property type="entry name" value="TRANSPOSASE, PUTATIVE-RELATED"/>
    <property type="match status" value="1"/>
</dbReference>
<evidence type="ECO:0000313" key="17">
    <source>
        <dbReference type="Proteomes" id="UP000765509"/>
    </source>
</evidence>
<keyword evidence="11" id="KW-0239">DNA-directed DNA polymerase</keyword>
<accession>A0A9Q3CUK5</accession>
<protein>
    <recommendedName>
        <fullName evidence="15">Integrase catalytic domain-containing protein</fullName>
    </recommendedName>
</protein>
<keyword evidence="11" id="KW-0808">Transferase</keyword>
<comment type="catalytic activity">
    <reaction evidence="14">
        <text>DNA(n) + a 2'-deoxyribonucleoside 5'-triphosphate = DNA(n+1) + diphosphate</text>
        <dbReference type="Rhea" id="RHEA:22508"/>
        <dbReference type="Rhea" id="RHEA-COMP:17339"/>
        <dbReference type="Rhea" id="RHEA-COMP:17340"/>
        <dbReference type="ChEBI" id="CHEBI:33019"/>
        <dbReference type="ChEBI" id="CHEBI:61560"/>
        <dbReference type="ChEBI" id="CHEBI:173112"/>
        <dbReference type="EC" id="2.7.7.7"/>
    </reaction>
</comment>
<dbReference type="GO" id="GO:0005634">
    <property type="term" value="C:nucleus"/>
    <property type="evidence" value="ECO:0007669"/>
    <property type="project" value="UniProtKB-ARBA"/>
</dbReference>
<dbReference type="GO" id="GO:0032196">
    <property type="term" value="P:transposition"/>
    <property type="evidence" value="ECO:0007669"/>
    <property type="project" value="UniProtKB-KW"/>
</dbReference>
<dbReference type="InterPro" id="IPR039537">
    <property type="entry name" value="Retrotran_Ty1/copia-like"/>
</dbReference>
<dbReference type="AlphaFoldDB" id="A0A9Q3CUK5"/>
<dbReference type="GO" id="GO:0006310">
    <property type="term" value="P:DNA recombination"/>
    <property type="evidence" value="ECO:0007669"/>
    <property type="project" value="UniProtKB-KW"/>
</dbReference>
<dbReference type="GO" id="GO:0003887">
    <property type="term" value="F:DNA-directed DNA polymerase activity"/>
    <property type="evidence" value="ECO:0007669"/>
    <property type="project" value="UniProtKB-KW"/>
</dbReference>
<evidence type="ECO:0000256" key="12">
    <source>
        <dbReference type="ARBA" id="ARBA00023172"/>
    </source>
</evidence>
<dbReference type="GO" id="GO:0003723">
    <property type="term" value="F:RNA binding"/>
    <property type="evidence" value="ECO:0007669"/>
    <property type="project" value="UniProtKB-KW"/>
</dbReference>
<organism evidence="16 17">
    <name type="scientific">Austropuccinia psidii MF-1</name>
    <dbReference type="NCBI Taxonomy" id="1389203"/>
    <lineage>
        <taxon>Eukaryota</taxon>
        <taxon>Fungi</taxon>
        <taxon>Dikarya</taxon>
        <taxon>Basidiomycota</taxon>
        <taxon>Pucciniomycotina</taxon>
        <taxon>Pucciniomycetes</taxon>
        <taxon>Pucciniales</taxon>
        <taxon>Sphaerophragmiaceae</taxon>
        <taxon>Austropuccinia</taxon>
    </lineage>
</organism>
<keyword evidence="12" id="KW-0233">DNA recombination</keyword>
<keyword evidence="5" id="KW-0255">Endonuclease</keyword>
<keyword evidence="4" id="KW-0479">Metal-binding</keyword>
<dbReference type="InterPro" id="IPR001584">
    <property type="entry name" value="Integrase_cat-core"/>
</dbReference>
<keyword evidence="9" id="KW-0229">DNA integration</keyword>
<evidence type="ECO:0000256" key="13">
    <source>
        <dbReference type="ARBA" id="ARBA00048173"/>
    </source>
</evidence>
<reference evidence="16" key="1">
    <citation type="submission" date="2021-03" db="EMBL/GenBank/DDBJ databases">
        <title>Draft genome sequence of rust myrtle Austropuccinia psidii MF-1, a brazilian biotype.</title>
        <authorList>
            <person name="Quecine M.C."/>
            <person name="Pachon D.M.R."/>
            <person name="Bonatelli M.L."/>
            <person name="Correr F.H."/>
            <person name="Franceschini L.M."/>
            <person name="Leite T.F."/>
            <person name="Margarido G.R.A."/>
            <person name="Almeida C.A."/>
            <person name="Ferrarezi J.A."/>
            <person name="Labate C.A."/>
        </authorList>
    </citation>
    <scope>NUCLEOTIDE SEQUENCE</scope>
    <source>
        <strain evidence="16">MF-1</strain>
    </source>
</reference>
<comment type="catalytic activity">
    <reaction evidence="13">
        <text>DNA(n) + a 2'-deoxyribonucleoside 5'-triphosphate = DNA(n+1) + diphosphate</text>
        <dbReference type="Rhea" id="RHEA:22508"/>
        <dbReference type="Rhea" id="RHEA-COMP:17339"/>
        <dbReference type="Rhea" id="RHEA-COMP:17340"/>
        <dbReference type="ChEBI" id="CHEBI:33019"/>
        <dbReference type="ChEBI" id="CHEBI:61560"/>
        <dbReference type="ChEBI" id="CHEBI:173112"/>
        <dbReference type="EC" id="2.7.7.49"/>
    </reaction>
</comment>
<dbReference type="Proteomes" id="UP000765509">
    <property type="component" value="Unassembled WGS sequence"/>
</dbReference>
<dbReference type="PROSITE" id="PS50994">
    <property type="entry name" value="INTEGRASE"/>
    <property type="match status" value="1"/>
</dbReference>
<evidence type="ECO:0000256" key="14">
    <source>
        <dbReference type="ARBA" id="ARBA00049244"/>
    </source>
</evidence>
<name>A0A9Q3CUK5_9BASI</name>
<dbReference type="GO" id="GO:0015074">
    <property type="term" value="P:DNA integration"/>
    <property type="evidence" value="ECO:0007669"/>
    <property type="project" value="UniProtKB-KW"/>
</dbReference>
<dbReference type="OrthoDB" id="2640446at2759"/>
<keyword evidence="17" id="KW-1185">Reference proteome</keyword>
<evidence type="ECO:0000256" key="4">
    <source>
        <dbReference type="ARBA" id="ARBA00022723"/>
    </source>
</evidence>